<dbReference type="InterPro" id="IPR027396">
    <property type="entry name" value="DsrEFH-like"/>
</dbReference>
<name>A0A317T6N8_9CHLB</name>
<comment type="caution">
    <text evidence="1">The sequence shown here is derived from an EMBL/GenBank/DDBJ whole genome shotgun (WGS) entry which is preliminary data.</text>
</comment>
<proteinExistence type="predicted"/>
<dbReference type="SUPFAM" id="SSF75169">
    <property type="entry name" value="DsrEFH-like"/>
    <property type="match status" value="1"/>
</dbReference>
<dbReference type="Proteomes" id="UP000246278">
    <property type="component" value="Unassembled WGS sequence"/>
</dbReference>
<accession>A0A317T6N8</accession>
<dbReference type="PANTHER" id="PTHR34655:SF2">
    <property type="entry name" value="PEROXIREDOXIN FAMILY PROTEIN"/>
    <property type="match status" value="1"/>
</dbReference>
<evidence type="ECO:0000313" key="1">
    <source>
        <dbReference type="EMBL" id="PWW81131.1"/>
    </source>
</evidence>
<feature type="non-terminal residue" evidence="1">
    <location>
        <position position="1"/>
    </location>
</feature>
<dbReference type="AlphaFoldDB" id="A0A317T6N8"/>
<protein>
    <submittedName>
        <fullName evidence="1">Peroxiredoxin family protein</fullName>
    </submittedName>
</protein>
<dbReference type="RefSeq" id="WP_193525199.1">
    <property type="nucleotide sequence ID" value="NZ_PDNZ01000010.1"/>
</dbReference>
<dbReference type="PANTHER" id="PTHR34655">
    <property type="entry name" value="CONSERVED WITHIN P. AEROPHILUM"/>
    <property type="match status" value="1"/>
</dbReference>
<evidence type="ECO:0000313" key="2">
    <source>
        <dbReference type="Proteomes" id="UP000246278"/>
    </source>
</evidence>
<dbReference type="Gene3D" id="3.40.1260.10">
    <property type="entry name" value="DsrEFH-like"/>
    <property type="match status" value="1"/>
</dbReference>
<dbReference type="Pfam" id="PF13686">
    <property type="entry name" value="DrsE_2"/>
    <property type="match status" value="1"/>
</dbReference>
<dbReference type="EMBL" id="PDNZ01000010">
    <property type="protein sequence ID" value="PWW81131.1"/>
    <property type="molecule type" value="Genomic_DNA"/>
</dbReference>
<organism evidence="1 2">
    <name type="scientific">Prosthecochloris marina</name>
    <dbReference type="NCBI Taxonomy" id="2017681"/>
    <lineage>
        <taxon>Bacteria</taxon>
        <taxon>Pseudomonadati</taxon>
        <taxon>Chlorobiota</taxon>
        <taxon>Chlorobiia</taxon>
        <taxon>Chlorobiales</taxon>
        <taxon>Chlorobiaceae</taxon>
        <taxon>Prosthecochloris</taxon>
    </lineage>
</organism>
<keyword evidence="2" id="KW-1185">Reference proteome</keyword>
<dbReference type="InterPro" id="IPR032836">
    <property type="entry name" value="DsrE2-like"/>
</dbReference>
<gene>
    <name evidence="1" type="ORF">CR164_12180</name>
</gene>
<reference evidence="2" key="1">
    <citation type="submission" date="2017-10" db="EMBL/GenBank/DDBJ databases">
        <authorList>
            <person name="Gaisin V.A."/>
            <person name="Rysina M.S."/>
            <person name="Grouzdev D.S."/>
        </authorList>
    </citation>
    <scope>NUCLEOTIDE SEQUENCE [LARGE SCALE GENOMIC DNA]</scope>
    <source>
        <strain evidence="2">V1</strain>
    </source>
</reference>
<sequence length="99" mass="10954">GNEGFQNINWQIPKIITGNVPGFDTLASSLMKKTFKKKGVATIEELRELCIDCGVKFIACQMTMDVFGFSKEDFIDGVEFAGAAMFLEYAADADIQLFI</sequence>